<dbReference type="OrthoDB" id="5985142at2759"/>
<reference evidence="1 2" key="1">
    <citation type="submission" date="2020-08" db="EMBL/GenBank/DDBJ databases">
        <authorList>
            <person name="Hejnol A."/>
        </authorList>
    </citation>
    <scope>NUCLEOTIDE SEQUENCE [LARGE SCALE GENOMIC DNA]</scope>
</reference>
<gene>
    <name evidence="1" type="ORF">DGYR_LOCUS2012</name>
</gene>
<accession>A0A7I8V9E9</accession>
<name>A0A7I8V9E9_9ANNE</name>
<dbReference type="Pfam" id="PF07145">
    <property type="entry name" value="PAM2"/>
    <property type="match status" value="1"/>
</dbReference>
<organism evidence="1 2">
    <name type="scientific">Dimorphilus gyrociliatus</name>
    <dbReference type="NCBI Taxonomy" id="2664684"/>
    <lineage>
        <taxon>Eukaryota</taxon>
        <taxon>Metazoa</taxon>
        <taxon>Spiralia</taxon>
        <taxon>Lophotrochozoa</taxon>
        <taxon>Annelida</taxon>
        <taxon>Polychaeta</taxon>
        <taxon>Polychaeta incertae sedis</taxon>
        <taxon>Dinophilidae</taxon>
        <taxon>Dimorphilus</taxon>
    </lineage>
</organism>
<comment type="caution">
    <text evidence="1">The sequence shown here is derived from an EMBL/GenBank/DDBJ whole genome shotgun (WGS) entry which is preliminary data.</text>
</comment>
<sequence length="118" mass="14184">MRIPEIKEETDFSEYVWMGEELEEFDRKVVAELEEQYEMEEEFEKFLEQQVVYYIDFALDDDGIPLAQVLRYLDDLVRNSKLNPNAPEFVPKNFVQMEEEEEVDVEAEFGEDEEIVDR</sequence>
<dbReference type="Proteomes" id="UP000549394">
    <property type="component" value="Unassembled WGS sequence"/>
</dbReference>
<dbReference type="EMBL" id="CAJFCJ010000003">
    <property type="protein sequence ID" value="CAD5112956.1"/>
    <property type="molecule type" value="Genomic_DNA"/>
</dbReference>
<proteinExistence type="predicted"/>
<keyword evidence="2" id="KW-1185">Reference proteome</keyword>
<dbReference type="InterPro" id="IPR009818">
    <property type="entry name" value="PAM2_motif"/>
</dbReference>
<evidence type="ECO:0000313" key="2">
    <source>
        <dbReference type="Proteomes" id="UP000549394"/>
    </source>
</evidence>
<protein>
    <submittedName>
        <fullName evidence="1">DgyrCDS2163</fullName>
    </submittedName>
</protein>
<evidence type="ECO:0000313" key="1">
    <source>
        <dbReference type="EMBL" id="CAD5112956.1"/>
    </source>
</evidence>
<dbReference type="AlphaFoldDB" id="A0A7I8V9E9"/>